<evidence type="ECO:0000256" key="3">
    <source>
        <dbReference type="ARBA" id="ARBA00023002"/>
    </source>
</evidence>
<protein>
    <submittedName>
        <fullName evidence="6">Uncharacterized protein</fullName>
    </submittedName>
</protein>
<dbReference type="GO" id="GO:0009570">
    <property type="term" value="C:chloroplast stroma"/>
    <property type="evidence" value="ECO:0007669"/>
    <property type="project" value="TreeGrafter"/>
</dbReference>
<feature type="binding site" evidence="5">
    <location>
        <position position="186"/>
    </location>
    <ligand>
        <name>Fe cation</name>
        <dbReference type="ChEBI" id="CHEBI:24875"/>
        <note>catalytic</note>
    </ligand>
</feature>
<evidence type="ECO:0000313" key="7">
    <source>
        <dbReference type="Proteomes" id="UP001431209"/>
    </source>
</evidence>
<evidence type="ECO:0000256" key="2">
    <source>
        <dbReference type="ARBA" id="ARBA00022723"/>
    </source>
</evidence>
<feature type="binding site" evidence="5">
    <location>
        <position position="301"/>
    </location>
    <ligand>
        <name>Fe cation</name>
        <dbReference type="ChEBI" id="CHEBI:24875"/>
        <note>catalytic</note>
    </ligand>
</feature>
<evidence type="ECO:0000256" key="4">
    <source>
        <dbReference type="ARBA" id="ARBA00023004"/>
    </source>
</evidence>
<comment type="cofactor">
    <cofactor evidence="5">
        <name>Fe(2+)</name>
        <dbReference type="ChEBI" id="CHEBI:29033"/>
    </cofactor>
    <text evidence="5">Binds 1 Fe(2+) ion per subunit.</text>
</comment>
<dbReference type="PANTHER" id="PTHR10543">
    <property type="entry name" value="BETA-CAROTENE DIOXYGENASE"/>
    <property type="match status" value="1"/>
</dbReference>
<dbReference type="GO" id="GO:0010436">
    <property type="term" value="F:carotenoid dioxygenase activity"/>
    <property type="evidence" value="ECO:0007669"/>
    <property type="project" value="TreeGrafter"/>
</dbReference>
<comment type="caution">
    <text evidence="6">The sequence shown here is derived from an EMBL/GenBank/DDBJ whole genome shotgun (WGS) entry which is preliminary data.</text>
</comment>
<proteinExistence type="inferred from homology"/>
<keyword evidence="2 5" id="KW-0479">Metal-binding</keyword>
<dbReference type="GO" id="GO:0016121">
    <property type="term" value="P:carotene catabolic process"/>
    <property type="evidence" value="ECO:0007669"/>
    <property type="project" value="TreeGrafter"/>
</dbReference>
<dbReference type="EMBL" id="JAOPGA020001355">
    <property type="protein sequence ID" value="KAL0487591.1"/>
    <property type="molecule type" value="Genomic_DNA"/>
</dbReference>
<dbReference type="Proteomes" id="UP001431209">
    <property type="component" value="Unassembled WGS sequence"/>
</dbReference>
<dbReference type="InterPro" id="IPR004294">
    <property type="entry name" value="Carotenoid_Oase"/>
</dbReference>
<sequence length="520" mass="59884">MLGTISSDNFHRDHNLSPIQDEISDNLLEHDETTSNLPEDFPRGIFLRIGPNQQFRPRGRHHWFDGDGMIHAVTFLKNNTVRYTNKYVRTEKYNLEHLFGRSIIHGMLDCVNPIRHIDMLFMRLVYGVPIKNYQANTANTSIVYHAKSCYASVENCLPYEIELPTLRTIGLRDMGSKYTQSSFTAHPKVDVNTGELIGFNYNAVKPFLSYHIFDRFGTLVHTTPISEAPHATMMHDFAITKNYSLFIFGSVVLDVWRAVAGIPFLYFNKHLPTKIAIIKRYHQDGIDPIRWFTFKPGHVFHIANAYEDQNEIIMHCCRMDEFKLNLLPKKGASMDVVEAGAKFYEYKMNLASGESQERYLTFKNQDAKDAVPEVILCEFPIINSNRVGRPYQYCWVARTPRDGQVSDAIVKLNVKNCTYKEYYFGCENKRAGEWIHVPSERFDAKEDDGYTLNFLYNEKNNTSTLEILDSSTLCKDSIVRFNCPRRVPYGFHGAFVPEREYNPVRIESPTAGPPGSPTFL</sequence>
<feature type="binding site" evidence="5">
    <location>
        <position position="492"/>
    </location>
    <ligand>
        <name>Fe cation</name>
        <dbReference type="ChEBI" id="CHEBI:24875"/>
        <note>catalytic</note>
    </ligand>
</feature>
<evidence type="ECO:0000256" key="5">
    <source>
        <dbReference type="PIRSR" id="PIRSR604294-1"/>
    </source>
</evidence>
<accession>A0AAW2ZEJ6</accession>
<dbReference type="AlphaFoldDB" id="A0AAW2ZEJ6"/>
<keyword evidence="3" id="KW-0560">Oxidoreductase</keyword>
<reference evidence="6 7" key="1">
    <citation type="submission" date="2024-03" db="EMBL/GenBank/DDBJ databases">
        <title>The Acrasis kona genome and developmental transcriptomes reveal deep origins of eukaryotic multicellular pathways.</title>
        <authorList>
            <person name="Sheikh S."/>
            <person name="Fu C.-J."/>
            <person name="Brown M.W."/>
            <person name="Baldauf S.L."/>
        </authorList>
    </citation>
    <scope>NUCLEOTIDE SEQUENCE [LARGE SCALE GENOMIC DNA]</scope>
    <source>
        <strain evidence="6 7">ATCC MYA-3509</strain>
    </source>
</reference>
<keyword evidence="7" id="KW-1185">Reference proteome</keyword>
<dbReference type="Pfam" id="PF03055">
    <property type="entry name" value="RPE65"/>
    <property type="match status" value="1"/>
</dbReference>
<dbReference type="PANTHER" id="PTHR10543:SF89">
    <property type="entry name" value="CAROTENOID 9,10(9',10')-CLEAVAGE DIOXYGENASE 1"/>
    <property type="match status" value="1"/>
</dbReference>
<evidence type="ECO:0000313" key="6">
    <source>
        <dbReference type="EMBL" id="KAL0487591.1"/>
    </source>
</evidence>
<feature type="binding site" evidence="5">
    <location>
        <position position="235"/>
    </location>
    <ligand>
        <name>Fe cation</name>
        <dbReference type="ChEBI" id="CHEBI:24875"/>
        <note>catalytic</note>
    </ligand>
</feature>
<keyword evidence="4 5" id="KW-0408">Iron</keyword>
<organism evidence="6 7">
    <name type="scientific">Acrasis kona</name>
    <dbReference type="NCBI Taxonomy" id="1008807"/>
    <lineage>
        <taxon>Eukaryota</taxon>
        <taxon>Discoba</taxon>
        <taxon>Heterolobosea</taxon>
        <taxon>Tetramitia</taxon>
        <taxon>Eutetramitia</taxon>
        <taxon>Acrasidae</taxon>
        <taxon>Acrasis</taxon>
    </lineage>
</organism>
<comment type="similarity">
    <text evidence="1">Belongs to the carotenoid oxygenase family.</text>
</comment>
<dbReference type="GO" id="GO:0046872">
    <property type="term" value="F:metal ion binding"/>
    <property type="evidence" value="ECO:0007669"/>
    <property type="project" value="UniProtKB-KW"/>
</dbReference>
<gene>
    <name evidence="6" type="ORF">AKO1_000262</name>
</gene>
<name>A0AAW2ZEJ6_9EUKA</name>
<evidence type="ECO:0000256" key="1">
    <source>
        <dbReference type="ARBA" id="ARBA00006787"/>
    </source>
</evidence>